<dbReference type="RefSeq" id="WP_055116144.1">
    <property type="nucleotide sequence ID" value="NZ_CANKXR010000007.1"/>
</dbReference>
<protein>
    <recommendedName>
        <fullName evidence="2">PepSY domain-containing protein</fullName>
    </recommendedName>
</protein>
<dbReference type="EMBL" id="CXWC01000001">
    <property type="protein sequence ID" value="CTQ64214.1"/>
    <property type="molecule type" value="Genomic_DNA"/>
</dbReference>
<evidence type="ECO:0000313" key="4">
    <source>
        <dbReference type="Proteomes" id="UP000049983"/>
    </source>
</evidence>
<sequence>MNLTFHTATSLLTCIFTFPACATGMFECEATEKSAWLTETQVTEKLTSDGWQVRRMKEDGGCWEVYGTTPEGQRVEVYVHPVSGEVLLINQRGTILYRKES</sequence>
<reference evidence="4" key="1">
    <citation type="submission" date="2015-07" db="EMBL/GenBank/DDBJ databases">
        <authorList>
            <person name="Rodrigo-Torres Lidia"/>
            <person name="Arahal R.David."/>
        </authorList>
    </citation>
    <scope>NUCLEOTIDE SEQUENCE [LARGE SCALE GENOMIC DNA]</scope>
    <source>
        <strain evidence="4">CECT 5096</strain>
    </source>
</reference>
<feature type="signal peptide" evidence="1">
    <location>
        <begin position="1"/>
        <end position="22"/>
    </location>
</feature>
<keyword evidence="4" id="KW-1185">Reference proteome</keyword>
<evidence type="ECO:0000259" key="2">
    <source>
        <dbReference type="Pfam" id="PF13670"/>
    </source>
</evidence>
<accession>A0A0M6ZA02</accession>
<feature type="chain" id="PRO_5009787710" description="PepSY domain-containing protein" evidence="1">
    <location>
        <begin position="23"/>
        <end position="101"/>
    </location>
</feature>
<evidence type="ECO:0000313" key="3">
    <source>
        <dbReference type="EMBL" id="CTQ64214.1"/>
    </source>
</evidence>
<feature type="domain" description="PepSY" evidence="2">
    <location>
        <begin position="7"/>
        <end position="87"/>
    </location>
</feature>
<proteinExistence type="predicted"/>
<dbReference type="GeneID" id="97667767"/>
<dbReference type="Proteomes" id="UP000049983">
    <property type="component" value="Unassembled WGS sequence"/>
</dbReference>
<dbReference type="AlphaFoldDB" id="A0A0M6ZA02"/>
<name>A0A0M6ZA02_9HYPH</name>
<dbReference type="InterPro" id="IPR025711">
    <property type="entry name" value="PepSY"/>
</dbReference>
<dbReference type="Pfam" id="PF13670">
    <property type="entry name" value="PepSY_2"/>
    <property type="match status" value="1"/>
</dbReference>
<organism evidence="3 4">
    <name type="scientific">Roseibium album</name>
    <dbReference type="NCBI Taxonomy" id="311410"/>
    <lineage>
        <taxon>Bacteria</taxon>
        <taxon>Pseudomonadati</taxon>
        <taxon>Pseudomonadota</taxon>
        <taxon>Alphaproteobacteria</taxon>
        <taxon>Hyphomicrobiales</taxon>
        <taxon>Stappiaceae</taxon>
        <taxon>Roseibium</taxon>
    </lineage>
</organism>
<dbReference type="OrthoDB" id="7365433at2"/>
<keyword evidence="1" id="KW-0732">Signal</keyword>
<gene>
    <name evidence="3" type="ORF">LA5096_00301</name>
</gene>
<evidence type="ECO:0000256" key="1">
    <source>
        <dbReference type="SAM" id="SignalP"/>
    </source>
</evidence>